<evidence type="ECO:0000256" key="14">
    <source>
        <dbReference type="ARBA" id="ARBA00029490"/>
    </source>
</evidence>
<feature type="binding site" evidence="15">
    <location>
        <position position="491"/>
    </location>
    <ligand>
        <name>Mg(2+)</name>
        <dbReference type="ChEBI" id="CHEBI:18420"/>
    </ligand>
</feature>
<evidence type="ECO:0000256" key="9">
    <source>
        <dbReference type="ARBA" id="ARBA00023239"/>
    </source>
</evidence>
<dbReference type="SUPFAM" id="SSF143975">
    <property type="entry name" value="IlvD/EDD N-terminal domain-like"/>
    <property type="match status" value="1"/>
</dbReference>
<evidence type="ECO:0000256" key="7">
    <source>
        <dbReference type="ARBA" id="ARBA00023004"/>
    </source>
</evidence>
<keyword evidence="10 15" id="KW-0100">Branched-chain amino acid biosynthesis</keyword>
<keyword evidence="5 15" id="KW-0479">Metal-binding</keyword>
<feature type="active site" description="Proton acceptor" evidence="15">
    <location>
        <position position="517"/>
    </location>
</feature>
<reference evidence="18" key="1">
    <citation type="submission" date="2020-12" db="EMBL/GenBank/DDBJ databases">
        <title>Methylobrevis albus sp. nov., isolated from fresh water lack sediment.</title>
        <authorList>
            <person name="Zou Q."/>
        </authorList>
    </citation>
    <scope>NUCLEOTIDE SEQUENCE</scope>
    <source>
        <strain evidence="18">L22</strain>
    </source>
</reference>
<dbReference type="InterPro" id="IPR020558">
    <property type="entry name" value="DiOHA_6PGluconate_deHydtase_CS"/>
</dbReference>
<protein>
    <recommendedName>
        <fullName evidence="14 15">Dihydroxy-acid dehydratase</fullName>
        <shortName evidence="15">DAD</shortName>
        <ecNumber evidence="14 15">4.2.1.9</ecNumber>
    </recommendedName>
</protein>
<dbReference type="InterPro" id="IPR042096">
    <property type="entry name" value="Dihydro-acid_dehy_C"/>
</dbReference>
<dbReference type="InterPro" id="IPR056740">
    <property type="entry name" value="ILV_EDD_C"/>
</dbReference>
<comment type="pathway">
    <text evidence="13 15">Amino-acid biosynthesis; L-isoleucine biosynthesis; L-isoleucine from 2-oxobutanoate: step 3/4.</text>
</comment>
<dbReference type="SUPFAM" id="SSF52016">
    <property type="entry name" value="LeuD/IlvD-like"/>
    <property type="match status" value="1"/>
</dbReference>
<evidence type="ECO:0000313" key="18">
    <source>
        <dbReference type="EMBL" id="MBH0237817.1"/>
    </source>
</evidence>
<dbReference type="InterPro" id="IPR000581">
    <property type="entry name" value="ILV_EDD_N"/>
</dbReference>
<comment type="similarity">
    <text evidence="2 15">Belongs to the IlvD/Edd family.</text>
</comment>
<comment type="caution">
    <text evidence="15">Lacks conserved residue(s) required for the propagation of feature annotation.</text>
</comment>
<evidence type="ECO:0000256" key="5">
    <source>
        <dbReference type="ARBA" id="ARBA00022723"/>
    </source>
</evidence>
<dbReference type="NCBIfam" id="NF009103">
    <property type="entry name" value="PRK12448.1"/>
    <property type="match status" value="1"/>
</dbReference>
<dbReference type="Gene3D" id="3.50.30.80">
    <property type="entry name" value="IlvD/EDD C-terminal domain-like"/>
    <property type="match status" value="1"/>
</dbReference>
<dbReference type="InterPro" id="IPR004404">
    <property type="entry name" value="DihydroxyA_deHydtase"/>
</dbReference>
<name>A0A931MXY9_9HYPH</name>
<evidence type="ECO:0000256" key="1">
    <source>
        <dbReference type="ARBA" id="ARBA00001946"/>
    </source>
</evidence>
<evidence type="ECO:0000256" key="2">
    <source>
        <dbReference type="ARBA" id="ARBA00006486"/>
    </source>
</evidence>
<dbReference type="HAMAP" id="MF_00012">
    <property type="entry name" value="IlvD"/>
    <property type="match status" value="1"/>
</dbReference>
<feature type="domain" description="Dihydroxy-acid/6-phosphogluconate dehydratase C-terminal" evidence="17">
    <location>
        <begin position="408"/>
        <end position="605"/>
    </location>
</feature>
<dbReference type="GO" id="GO:0005829">
    <property type="term" value="C:cytosol"/>
    <property type="evidence" value="ECO:0007669"/>
    <property type="project" value="TreeGrafter"/>
</dbReference>
<dbReference type="RefSeq" id="WP_197310890.1">
    <property type="nucleotide sequence ID" value="NZ_JADZLT010000049.1"/>
</dbReference>
<dbReference type="EMBL" id="JADZLT010000049">
    <property type="protein sequence ID" value="MBH0237817.1"/>
    <property type="molecule type" value="Genomic_DNA"/>
</dbReference>
<dbReference type="FunFam" id="3.50.30.80:FF:000001">
    <property type="entry name" value="Dihydroxy-acid dehydratase"/>
    <property type="match status" value="1"/>
</dbReference>
<feature type="binding site" evidence="15">
    <location>
        <position position="81"/>
    </location>
    <ligand>
        <name>Mg(2+)</name>
        <dbReference type="ChEBI" id="CHEBI:18420"/>
    </ligand>
</feature>
<keyword evidence="7 15" id="KW-0408">Iron</keyword>
<feature type="modified residue" description="N6-carboxylysine" evidence="15">
    <location>
        <position position="124"/>
    </location>
</feature>
<keyword evidence="8 15" id="KW-0411">Iron-sulfur</keyword>
<evidence type="ECO:0000259" key="17">
    <source>
        <dbReference type="Pfam" id="PF24877"/>
    </source>
</evidence>
<feature type="binding site" evidence="15">
    <location>
        <position position="123"/>
    </location>
    <ligand>
        <name>Mg(2+)</name>
        <dbReference type="ChEBI" id="CHEBI:18420"/>
    </ligand>
</feature>
<dbReference type="GO" id="GO:0004160">
    <property type="term" value="F:dihydroxy-acid dehydratase activity"/>
    <property type="evidence" value="ECO:0007669"/>
    <property type="project" value="UniProtKB-UniRule"/>
</dbReference>
<evidence type="ECO:0000256" key="3">
    <source>
        <dbReference type="ARBA" id="ARBA00022605"/>
    </source>
</evidence>
<feature type="domain" description="Dihydroxy-acid/6-phosphogluconate dehydratase N-terminal" evidence="16">
    <location>
        <begin position="34"/>
        <end position="359"/>
    </location>
</feature>
<dbReference type="PANTHER" id="PTHR43661:SF3">
    <property type="entry name" value="D-XYLONATE DEHYDRATASE YAGF-RELATED"/>
    <property type="match status" value="1"/>
</dbReference>
<feature type="binding site" description="via carbamate group" evidence="15">
    <location>
        <position position="124"/>
    </location>
    <ligand>
        <name>Mg(2+)</name>
        <dbReference type="ChEBI" id="CHEBI:18420"/>
    </ligand>
</feature>
<comment type="caution">
    <text evidence="18">The sequence shown here is derived from an EMBL/GenBank/DDBJ whole genome shotgun (WGS) entry which is preliminary data.</text>
</comment>
<comment type="pathway">
    <text evidence="12 15">Amino-acid biosynthesis; L-valine biosynthesis; L-valine from pyruvate: step 3/4.</text>
</comment>
<evidence type="ECO:0000256" key="12">
    <source>
        <dbReference type="ARBA" id="ARBA00029436"/>
    </source>
</evidence>
<dbReference type="EC" id="4.2.1.9" evidence="14 15"/>
<dbReference type="Proteomes" id="UP000631694">
    <property type="component" value="Unassembled WGS sequence"/>
</dbReference>
<dbReference type="AlphaFoldDB" id="A0A931MXY9"/>
<comment type="cofactor">
    <cofactor evidence="1 15">
        <name>Mg(2+)</name>
        <dbReference type="ChEBI" id="CHEBI:18420"/>
    </cofactor>
</comment>
<accession>A0A931MXY9</accession>
<comment type="cofactor">
    <cofactor evidence="15">
        <name>[2Fe-2S] cluster</name>
        <dbReference type="ChEBI" id="CHEBI:190135"/>
    </cofactor>
    <text evidence="15">Binds 1 [2Fe-2S] cluster per subunit. This cluster acts as a Lewis acid cofactor.</text>
</comment>
<evidence type="ECO:0000259" key="16">
    <source>
        <dbReference type="Pfam" id="PF00920"/>
    </source>
</evidence>
<dbReference type="PROSITE" id="PS00886">
    <property type="entry name" value="ILVD_EDD_1"/>
    <property type="match status" value="1"/>
</dbReference>
<evidence type="ECO:0000313" key="19">
    <source>
        <dbReference type="Proteomes" id="UP000631694"/>
    </source>
</evidence>
<gene>
    <name evidence="15 18" type="primary">ilvD</name>
    <name evidence="18" type="ORF">I5731_08290</name>
</gene>
<comment type="catalytic activity">
    <reaction evidence="11">
        <text>(2R)-2,3-dihydroxy-3-methylbutanoate = 3-methyl-2-oxobutanoate + H2O</text>
        <dbReference type="Rhea" id="RHEA:24809"/>
        <dbReference type="ChEBI" id="CHEBI:11851"/>
        <dbReference type="ChEBI" id="CHEBI:15377"/>
        <dbReference type="ChEBI" id="CHEBI:49072"/>
        <dbReference type="EC" id="4.2.1.9"/>
    </reaction>
    <physiologicalReaction direction="left-to-right" evidence="11">
        <dbReference type="Rhea" id="RHEA:24810"/>
    </physiologicalReaction>
</comment>
<dbReference type="Pfam" id="PF24877">
    <property type="entry name" value="ILV_EDD_C"/>
    <property type="match status" value="1"/>
</dbReference>
<comment type="subunit">
    <text evidence="15">Homodimer.</text>
</comment>
<keyword evidence="4 15" id="KW-0001">2Fe-2S</keyword>
<proteinExistence type="inferred from homology"/>
<dbReference type="Pfam" id="PF00920">
    <property type="entry name" value="ILVD_EDD_N"/>
    <property type="match status" value="1"/>
</dbReference>
<evidence type="ECO:0000256" key="6">
    <source>
        <dbReference type="ARBA" id="ARBA00022842"/>
    </source>
</evidence>
<dbReference type="NCBIfam" id="TIGR00110">
    <property type="entry name" value="ilvD"/>
    <property type="match status" value="1"/>
</dbReference>
<dbReference type="PROSITE" id="PS00887">
    <property type="entry name" value="ILVD_EDD_2"/>
    <property type="match status" value="1"/>
</dbReference>
<evidence type="ECO:0000256" key="15">
    <source>
        <dbReference type="HAMAP-Rule" id="MF_00012"/>
    </source>
</evidence>
<evidence type="ECO:0000256" key="8">
    <source>
        <dbReference type="ARBA" id="ARBA00023014"/>
    </source>
</evidence>
<dbReference type="GO" id="GO:0009097">
    <property type="term" value="P:isoleucine biosynthetic process"/>
    <property type="evidence" value="ECO:0007669"/>
    <property type="project" value="UniProtKB-UniRule"/>
</dbReference>
<dbReference type="GO" id="GO:0051537">
    <property type="term" value="F:2 iron, 2 sulfur cluster binding"/>
    <property type="evidence" value="ECO:0007669"/>
    <property type="project" value="UniProtKB-UniRule"/>
</dbReference>
<dbReference type="InterPro" id="IPR037237">
    <property type="entry name" value="IlvD/EDD_N"/>
</dbReference>
<comment type="catalytic activity">
    <reaction evidence="15">
        <text>(2R,3R)-2,3-dihydroxy-3-methylpentanoate = (S)-3-methyl-2-oxopentanoate + H2O</text>
        <dbReference type="Rhea" id="RHEA:27694"/>
        <dbReference type="ChEBI" id="CHEBI:15377"/>
        <dbReference type="ChEBI" id="CHEBI:35146"/>
        <dbReference type="ChEBI" id="CHEBI:49258"/>
        <dbReference type="EC" id="4.2.1.9"/>
    </reaction>
</comment>
<comment type="function">
    <text evidence="15">Functions in the biosynthesis of branched-chain amino acids. Catalyzes the dehydration of (2R,3R)-2,3-dihydroxy-3-methylpentanoate (2,3-dihydroxy-3-methylvalerate) into 2-oxo-3-methylpentanoate (2-oxo-3-methylvalerate) and of (2R)-2,3-dihydroxy-3-methylbutanoate (2,3-dihydroxyisovalerate) into 2-oxo-3-methylbutanoate (2-oxoisovalerate), the penultimate precursor to L-isoleucine and L-valine, respectively.</text>
</comment>
<keyword evidence="9 15" id="KW-0456">Lyase</keyword>
<dbReference type="PANTHER" id="PTHR43661">
    <property type="entry name" value="D-XYLONATE DEHYDRATASE"/>
    <property type="match status" value="1"/>
</dbReference>
<dbReference type="GO" id="GO:0009099">
    <property type="term" value="P:L-valine biosynthetic process"/>
    <property type="evidence" value="ECO:0007669"/>
    <property type="project" value="UniProtKB-UniRule"/>
</dbReference>
<sequence length="615" mass="65137">MPPYRSRTTTHGRNMAGARGLWRATGMKDSDFGKPIIAISNSFTQFVPGHVHLKDLGQLVAREIEQAGGVAKEFNTIAVDDGIAMGHDGMLYSLPSREIIADSVEYMVNAHCADALVCISNCDKITPGMLMAALRLNIPTVFVSGGPMEAGKVVMHGKTVALDLVDAMVAAADDRISDEDVRTIERSACPTCGSCSGMFTANSMNCLTEALGLALPGNGSTLATHADRRRLFVEAGHLAVDIAKRYYEQDDASVLPRSVASFKAFENAMTLDIAMGGSTNTVLHLLAAAHEAEIDFTMADIDRLSRRVPVLCKVAPAKADVHMEDVHRAGGIMSILGELERAGLIDATLPTVHSTTMADALNRWDITRTSSESVREFYRAAPGGVPTQVAFSQASRWDDLDTDRETGVIRSAAHPFSKDGGLAVLYGNLAEDGCIVKTAGVDESILKFSGPARIFESQDAAVDGILNGGIAPGDVVLIRYEGPKGGPGMQEMLYPTSYLKSKGLGKACALVTDGRFSGGSSGLSIGHVSPEAAEGGTIGLVEQGDLIEIDIPNRSIRVAVPDEVLAARRAAKGTGTWRPEAPRKRNVTPALRAYAAMTTSAARGAVRDVSQVEKG</sequence>
<keyword evidence="6 15" id="KW-0460">Magnesium</keyword>
<evidence type="ECO:0000256" key="11">
    <source>
        <dbReference type="ARBA" id="ARBA00029304"/>
    </source>
</evidence>
<organism evidence="18 19">
    <name type="scientific">Methylobrevis albus</name>
    <dbReference type="NCBI Taxonomy" id="2793297"/>
    <lineage>
        <taxon>Bacteria</taxon>
        <taxon>Pseudomonadati</taxon>
        <taxon>Pseudomonadota</taxon>
        <taxon>Alphaproteobacteria</taxon>
        <taxon>Hyphomicrobiales</taxon>
        <taxon>Pleomorphomonadaceae</taxon>
        <taxon>Methylobrevis</taxon>
    </lineage>
</organism>
<evidence type="ECO:0000256" key="10">
    <source>
        <dbReference type="ARBA" id="ARBA00023304"/>
    </source>
</evidence>
<evidence type="ECO:0000256" key="13">
    <source>
        <dbReference type="ARBA" id="ARBA00029437"/>
    </source>
</evidence>
<dbReference type="GO" id="GO:0000287">
    <property type="term" value="F:magnesium ion binding"/>
    <property type="evidence" value="ECO:0007669"/>
    <property type="project" value="UniProtKB-UniRule"/>
</dbReference>
<keyword evidence="3 15" id="KW-0028">Amino-acid biosynthesis</keyword>
<evidence type="ECO:0000256" key="4">
    <source>
        <dbReference type="ARBA" id="ARBA00022714"/>
    </source>
</evidence>
<keyword evidence="19" id="KW-1185">Reference proteome</keyword>